<name>A0A5J6VIU2_9VIRU</name>
<dbReference type="EMBL" id="MN448277">
    <property type="protein sequence ID" value="QFG74086.1"/>
    <property type="molecule type" value="Genomic_DNA"/>
</dbReference>
<protein>
    <recommendedName>
        <fullName evidence="1">TNase-like domain-containing protein</fullName>
    </recommendedName>
</protein>
<organism evidence="2">
    <name type="scientific">Megaviridae environmental sample</name>
    <dbReference type="NCBI Taxonomy" id="1737588"/>
    <lineage>
        <taxon>Viruses</taxon>
        <taxon>Varidnaviria</taxon>
        <taxon>Bamfordvirae</taxon>
        <taxon>Nucleocytoviricota</taxon>
        <taxon>Megaviricetes</taxon>
        <taxon>Imitervirales</taxon>
        <taxon>Mimiviridae</taxon>
        <taxon>environmental samples</taxon>
    </lineage>
</organism>
<dbReference type="PROSITE" id="PS50830">
    <property type="entry name" value="TNASE_3"/>
    <property type="match status" value="1"/>
</dbReference>
<dbReference type="InterPro" id="IPR016071">
    <property type="entry name" value="Staphylococal_nuclease_OB-fold"/>
</dbReference>
<dbReference type="Pfam" id="PF00565">
    <property type="entry name" value="SNase"/>
    <property type="match status" value="1"/>
</dbReference>
<evidence type="ECO:0000259" key="1">
    <source>
        <dbReference type="PROSITE" id="PS50830"/>
    </source>
</evidence>
<dbReference type="SUPFAM" id="SSF50199">
    <property type="entry name" value="Staphylococcal nuclease"/>
    <property type="match status" value="1"/>
</dbReference>
<proteinExistence type="predicted"/>
<dbReference type="SMART" id="SM00318">
    <property type="entry name" value="SNc"/>
    <property type="match status" value="1"/>
</dbReference>
<dbReference type="InterPro" id="IPR035437">
    <property type="entry name" value="SNase_OB-fold_sf"/>
</dbReference>
<evidence type="ECO:0000313" key="2">
    <source>
        <dbReference type="EMBL" id="QFG74086.1"/>
    </source>
</evidence>
<feature type="domain" description="TNase-like" evidence="1">
    <location>
        <begin position="20"/>
        <end position="143"/>
    </location>
</feature>
<accession>A0A5J6VIU2</accession>
<reference evidence="2" key="1">
    <citation type="journal article" date="2019" name="Philos. Trans. R. Soc. Lond., B, Biol. Sci.">
        <title>Targeted metagenomic recovery of four divergent viruses reveals shared and distinctive characteristics of giant viruses of marine eukaryotes.</title>
        <authorList>
            <person name="Needham D.M."/>
            <person name="Poirier C."/>
            <person name="Hehenberger E."/>
            <person name="Jimenez V."/>
            <person name="Swalwell J.E."/>
            <person name="Santoro A.E."/>
            <person name="Worden A.Z."/>
        </authorList>
    </citation>
    <scope>NUCLEOTIDE SEQUENCE</scope>
    <source>
        <strain evidence="2">OPacV-662</strain>
    </source>
</reference>
<dbReference type="Gene3D" id="2.40.50.90">
    <property type="match status" value="1"/>
</dbReference>
<dbReference type="GO" id="GO:0004518">
    <property type="term" value="F:nuclease activity"/>
    <property type="evidence" value="ECO:0007669"/>
    <property type="project" value="InterPro"/>
</dbReference>
<dbReference type="GO" id="GO:0003676">
    <property type="term" value="F:nucleic acid binding"/>
    <property type="evidence" value="ECO:0007669"/>
    <property type="project" value="InterPro"/>
</dbReference>
<dbReference type="PROSITE" id="PS01284">
    <property type="entry name" value="TNASE_2"/>
    <property type="match status" value="1"/>
</dbReference>
<dbReference type="InterPro" id="IPR002071">
    <property type="entry name" value="Thermonucl_AS"/>
</dbReference>
<sequence>MGVRLSKQNKDCKLFSLKGKCYRCKIVDVYDGDTVTGVIYLHMKYQKFKIRMLGYDSPEMKPPLNQENRLEEKRQALIARNALANKIMNRIVKLECGHWDKYGRLLGVIYTSGLCGKMNVNQWMLDNSYGYPYDGGKKQSFKS</sequence>